<dbReference type="InterPro" id="IPR023577">
    <property type="entry name" value="CYTH_domain"/>
</dbReference>
<proteinExistence type="predicted"/>
<dbReference type="eggNOG" id="COG3025">
    <property type="taxonomic scope" value="Bacteria"/>
</dbReference>
<sequence length="508" mass="56245">MSEREIELKLLCEPVELDRIRQAPSLLKLKQGRATGKHLHSVYFDTKSLALGDHGFALRLRRAGAACVQTLKTESGASGGATGALARDTGEYEVRLPRGAEKPDLNKLPQALKARIQKLANGDAIGARLVSDIRRTIHNLQTENGDLIEMAFDLGALQANGGEAQVSEIELELKAGSPASLYRIALDLNEVADLRVGTKSKSERGFALLRPRAPVAVKAEPLLLDHNAPLEDAYGAVLRHCLVHMTANEAAAVDARLPEGLHQMRVALRRARSAFEIFRPVIGGAQADKLAAEAKWLANELGPARDFDVFVTEIVAPVTPRGAGFKKLQALAEEKRAEKWERALTALRSRRYTRFLLEYGLFLAEQDWRLKRKAPALARIFAAEALDKRLAKVAKRGRDFEKLEGEARHDLRKQLKKLRYGLHFFSSLYDAGEVKPYLKHLGEMQDVFGGLNDVATAHLILDDMPGEGAVGEAAARVIAWHGERAEKAWKGAIRLWKRFNAVDPFWRV</sequence>
<dbReference type="InterPro" id="IPR033469">
    <property type="entry name" value="CYTH-like_dom_sf"/>
</dbReference>
<gene>
    <name evidence="3" type="ordered locus">Plav_1232</name>
</gene>
<evidence type="ECO:0000259" key="1">
    <source>
        <dbReference type="PROSITE" id="PS51707"/>
    </source>
</evidence>
<dbReference type="InterPro" id="IPR038186">
    <property type="entry name" value="CHAD_dom_sf"/>
</dbReference>
<dbReference type="KEGG" id="pla:Plav_1232"/>
<dbReference type="EMBL" id="CP000774">
    <property type="protein sequence ID" value="ABS62852.1"/>
    <property type="molecule type" value="Genomic_DNA"/>
</dbReference>
<dbReference type="Gene3D" id="2.40.320.10">
    <property type="entry name" value="Hypothetical Protein Pfu-838710-001"/>
    <property type="match status" value="1"/>
</dbReference>
<name>A7HSG9_PARL1</name>
<dbReference type="PANTHER" id="PTHR39339:SF1">
    <property type="entry name" value="CHAD DOMAIN-CONTAINING PROTEIN"/>
    <property type="match status" value="1"/>
</dbReference>
<dbReference type="Gene3D" id="1.40.20.10">
    <property type="entry name" value="CHAD domain"/>
    <property type="match status" value="1"/>
</dbReference>
<evidence type="ECO:0000259" key="2">
    <source>
        <dbReference type="PROSITE" id="PS51708"/>
    </source>
</evidence>
<dbReference type="PROSITE" id="PS51708">
    <property type="entry name" value="CHAD"/>
    <property type="match status" value="1"/>
</dbReference>
<protein>
    <submittedName>
        <fullName evidence="3">CHAD domain containing protein</fullName>
    </submittedName>
</protein>
<dbReference type="PANTHER" id="PTHR39339">
    <property type="entry name" value="SLR1444 PROTEIN"/>
    <property type="match status" value="1"/>
</dbReference>
<evidence type="ECO:0000313" key="3">
    <source>
        <dbReference type="EMBL" id="ABS62852.1"/>
    </source>
</evidence>
<dbReference type="HOGENOM" id="CLU_040400_3_0_5"/>
<dbReference type="Pfam" id="PF05235">
    <property type="entry name" value="CHAD"/>
    <property type="match status" value="1"/>
</dbReference>
<dbReference type="RefSeq" id="WP_012110120.1">
    <property type="nucleotide sequence ID" value="NC_009719.1"/>
</dbReference>
<organism evidence="3 4">
    <name type="scientific">Parvibaculum lavamentivorans (strain DS-1 / DSM 13023 / NCIMB 13966)</name>
    <dbReference type="NCBI Taxonomy" id="402881"/>
    <lineage>
        <taxon>Bacteria</taxon>
        <taxon>Pseudomonadati</taxon>
        <taxon>Pseudomonadota</taxon>
        <taxon>Alphaproteobacteria</taxon>
        <taxon>Hyphomicrobiales</taxon>
        <taxon>Parvibaculaceae</taxon>
        <taxon>Parvibaculum</taxon>
    </lineage>
</organism>
<accession>A7HSG9</accession>
<feature type="domain" description="CYTH" evidence="1">
    <location>
        <begin position="3"/>
        <end position="212"/>
    </location>
</feature>
<dbReference type="AlphaFoldDB" id="A7HSG9"/>
<dbReference type="CDD" id="cd07756">
    <property type="entry name" value="CYTH-like_Pase_CHAD"/>
    <property type="match status" value="1"/>
</dbReference>
<evidence type="ECO:0000313" key="4">
    <source>
        <dbReference type="Proteomes" id="UP000006377"/>
    </source>
</evidence>
<dbReference type="Pfam" id="PF01928">
    <property type="entry name" value="CYTH"/>
    <property type="match status" value="1"/>
</dbReference>
<keyword evidence="4" id="KW-1185">Reference proteome</keyword>
<dbReference type="SMART" id="SM00880">
    <property type="entry name" value="CHAD"/>
    <property type="match status" value="1"/>
</dbReference>
<dbReference type="eggNOG" id="COG5607">
    <property type="taxonomic scope" value="Bacteria"/>
</dbReference>
<dbReference type="PROSITE" id="PS51707">
    <property type="entry name" value="CYTH"/>
    <property type="match status" value="1"/>
</dbReference>
<reference evidence="3 4" key="1">
    <citation type="journal article" date="2011" name="Stand. Genomic Sci.">
        <title>Complete genome sequence of Parvibaculum lavamentivorans type strain (DS-1(T)).</title>
        <authorList>
            <person name="Schleheck D."/>
            <person name="Weiss M."/>
            <person name="Pitluck S."/>
            <person name="Bruce D."/>
            <person name="Land M.L."/>
            <person name="Han S."/>
            <person name="Saunders E."/>
            <person name="Tapia R."/>
            <person name="Detter C."/>
            <person name="Brettin T."/>
            <person name="Han J."/>
            <person name="Woyke T."/>
            <person name="Goodwin L."/>
            <person name="Pennacchio L."/>
            <person name="Nolan M."/>
            <person name="Cook A.M."/>
            <person name="Kjelleberg S."/>
            <person name="Thomas T."/>
        </authorList>
    </citation>
    <scope>NUCLEOTIDE SEQUENCE [LARGE SCALE GENOMIC DNA]</scope>
    <source>
        <strain evidence="4">DS-1 / DSM 13023 / NCIMB 13966</strain>
    </source>
</reference>
<dbReference type="SMART" id="SM01118">
    <property type="entry name" value="CYTH"/>
    <property type="match status" value="1"/>
</dbReference>
<dbReference type="Proteomes" id="UP000006377">
    <property type="component" value="Chromosome"/>
</dbReference>
<dbReference type="STRING" id="402881.Plav_1232"/>
<dbReference type="InterPro" id="IPR007899">
    <property type="entry name" value="CHAD_dom"/>
</dbReference>
<feature type="domain" description="CHAD" evidence="2">
    <location>
        <begin position="227"/>
        <end position="507"/>
    </location>
</feature>
<dbReference type="SUPFAM" id="SSF55154">
    <property type="entry name" value="CYTH-like phosphatases"/>
    <property type="match status" value="1"/>
</dbReference>